<keyword evidence="1" id="KW-0808">Transferase</keyword>
<dbReference type="EMBL" id="JAYGHY010000076">
    <property type="protein sequence ID" value="MEA5443893.1"/>
    <property type="molecule type" value="Genomic_DNA"/>
</dbReference>
<dbReference type="InterPro" id="IPR029063">
    <property type="entry name" value="SAM-dependent_MTases_sf"/>
</dbReference>
<proteinExistence type="predicted"/>
<evidence type="ECO:0000313" key="2">
    <source>
        <dbReference type="Proteomes" id="UP001302329"/>
    </source>
</evidence>
<dbReference type="Proteomes" id="UP001302329">
    <property type="component" value="Unassembled WGS sequence"/>
</dbReference>
<name>A0ABU5SZD9_9CYAN</name>
<dbReference type="SUPFAM" id="SSF53335">
    <property type="entry name" value="S-adenosyl-L-methionine-dependent methyltransferases"/>
    <property type="match status" value="1"/>
</dbReference>
<dbReference type="GO" id="GO:0008168">
    <property type="term" value="F:methyltransferase activity"/>
    <property type="evidence" value="ECO:0007669"/>
    <property type="project" value="UniProtKB-KW"/>
</dbReference>
<reference evidence="1 2" key="1">
    <citation type="submission" date="2023-12" db="EMBL/GenBank/DDBJ databases">
        <title>Baltic Sea Cyanobacteria.</title>
        <authorList>
            <person name="Delbaje E."/>
            <person name="Fewer D.P."/>
            <person name="Shishido T.K."/>
        </authorList>
    </citation>
    <scope>NUCLEOTIDE SEQUENCE [LARGE SCALE GENOMIC DNA]</scope>
    <source>
        <strain evidence="1 2">UHCC 0281</strain>
    </source>
</reference>
<keyword evidence="1" id="KW-0489">Methyltransferase</keyword>
<sequence length="272" mass="31299">MRILDRLLFGFLSFVAKHCIDAEVSAWNTTDSMICESCEFFSVFHQLTDSQLATMYHDYRLETYQQDWERFHPGYIKSVGQFIGGPDEAACRLRSLNPYLVQSLQDHSLQLDSFASILDWGGSDGMILPDVFLNAKRYVYDISSWDAVDGVTKLNSMDEAVKFDYIQIMHVLEHVYDPLQFLEAPLAHLNQGGVLYLEVPIEFNGTDLIEKVISNQRRLKAHEHINLYTPRSLEALVLQKNLQVLDLRVETIDFHWCQGPCLRLLATQKPAH</sequence>
<protein>
    <submittedName>
        <fullName evidence="1">Methyltransferase domain-containing protein</fullName>
    </submittedName>
</protein>
<dbReference type="Gene3D" id="3.40.50.150">
    <property type="entry name" value="Vaccinia Virus protein VP39"/>
    <property type="match status" value="1"/>
</dbReference>
<keyword evidence="2" id="KW-1185">Reference proteome</keyword>
<dbReference type="Pfam" id="PF13489">
    <property type="entry name" value="Methyltransf_23"/>
    <property type="match status" value="1"/>
</dbReference>
<comment type="caution">
    <text evidence="1">The sequence shown here is derived from an EMBL/GenBank/DDBJ whole genome shotgun (WGS) entry which is preliminary data.</text>
</comment>
<evidence type="ECO:0000313" key="1">
    <source>
        <dbReference type="EMBL" id="MEA5443893.1"/>
    </source>
</evidence>
<gene>
    <name evidence="1" type="ORF">VB739_15145</name>
</gene>
<accession>A0ABU5SZD9</accession>
<dbReference type="GO" id="GO:0032259">
    <property type="term" value="P:methylation"/>
    <property type="evidence" value="ECO:0007669"/>
    <property type="project" value="UniProtKB-KW"/>
</dbReference>
<organism evidence="1 2">
    <name type="scientific">Cyanobium gracile UHCC 0281</name>
    <dbReference type="NCBI Taxonomy" id="3110309"/>
    <lineage>
        <taxon>Bacteria</taxon>
        <taxon>Bacillati</taxon>
        <taxon>Cyanobacteriota</taxon>
        <taxon>Cyanophyceae</taxon>
        <taxon>Synechococcales</taxon>
        <taxon>Prochlorococcaceae</taxon>
        <taxon>Cyanobium</taxon>
    </lineage>
</organism>